<dbReference type="Pfam" id="PF06250">
    <property type="entry name" value="YhcG_C"/>
    <property type="match status" value="1"/>
</dbReference>
<dbReference type="InterPro" id="IPR009362">
    <property type="entry name" value="YhcG_C"/>
</dbReference>
<feature type="domain" description="YhcG PDDEXK nuclease" evidence="2">
    <location>
        <begin position="173"/>
        <end position="317"/>
    </location>
</feature>
<evidence type="ECO:0000259" key="3">
    <source>
        <dbReference type="Pfam" id="PF17761"/>
    </source>
</evidence>
<dbReference type="PANTHER" id="PTHR30547">
    <property type="entry name" value="UNCHARACTERIZED PROTEIN YHCG-RELATED"/>
    <property type="match status" value="1"/>
</dbReference>
<dbReference type="Pfam" id="PF17761">
    <property type="entry name" value="DUF1016_N"/>
    <property type="match status" value="1"/>
</dbReference>
<keyword evidence="4" id="KW-0378">Hydrolase</keyword>
<gene>
    <name evidence="4" type="ORF">SAMN04490239_0771</name>
</gene>
<evidence type="ECO:0000313" key="5">
    <source>
        <dbReference type="Proteomes" id="UP000183561"/>
    </source>
</evidence>
<dbReference type="InterPro" id="IPR011856">
    <property type="entry name" value="tRNA_endonuc-like_dom_sf"/>
</dbReference>
<reference evidence="5" key="1">
    <citation type="submission" date="2016-10" db="EMBL/GenBank/DDBJ databases">
        <authorList>
            <person name="Varghese N."/>
            <person name="Submissions S."/>
        </authorList>
    </citation>
    <scope>NUCLEOTIDE SEQUENCE [LARGE SCALE GENOMIC DNA]</scope>
    <source>
        <strain evidence="5">DSM 44498</strain>
    </source>
</reference>
<dbReference type="RefSeq" id="WP_072950921.1">
    <property type="nucleotide sequence ID" value="NZ_FNSV01000004.1"/>
</dbReference>
<dbReference type="Gene3D" id="3.40.1350.10">
    <property type="match status" value="1"/>
</dbReference>
<dbReference type="Proteomes" id="UP000183561">
    <property type="component" value="Unassembled WGS sequence"/>
</dbReference>
<keyword evidence="5" id="KW-1185">Reference proteome</keyword>
<dbReference type="AlphaFoldDB" id="A0A1H4IHL8"/>
<dbReference type="OrthoDB" id="9801263at2"/>
<dbReference type="EMBL" id="FNSV01000004">
    <property type="protein sequence ID" value="SEB33609.1"/>
    <property type="molecule type" value="Genomic_DNA"/>
</dbReference>
<dbReference type="InterPro" id="IPR041527">
    <property type="entry name" value="YhcG_N"/>
</dbReference>
<feature type="domain" description="YhcG N-terminal" evidence="3">
    <location>
        <begin position="16"/>
        <end position="152"/>
    </location>
</feature>
<protein>
    <submittedName>
        <fullName evidence="4">Predicted nuclease of restriction endonuclease-like (RecB) superfamily, DUF1016 family</fullName>
    </submittedName>
</protein>
<evidence type="ECO:0000256" key="1">
    <source>
        <dbReference type="SAM" id="MobiDB-lite"/>
    </source>
</evidence>
<dbReference type="InterPro" id="IPR053148">
    <property type="entry name" value="PD-DEXK-like_domain"/>
</dbReference>
<keyword evidence="4" id="KW-0540">Nuclease</keyword>
<organism evidence="4 5">
    <name type="scientific">Rhodococcus koreensis</name>
    <dbReference type="NCBI Taxonomy" id="99653"/>
    <lineage>
        <taxon>Bacteria</taxon>
        <taxon>Bacillati</taxon>
        <taxon>Actinomycetota</taxon>
        <taxon>Actinomycetes</taxon>
        <taxon>Mycobacteriales</taxon>
        <taxon>Nocardiaceae</taxon>
        <taxon>Rhodococcus</taxon>
    </lineage>
</organism>
<dbReference type="GO" id="GO:0004519">
    <property type="term" value="F:endonuclease activity"/>
    <property type="evidence" value="ECO:0007669"/>
    <property type="project" value="UniProtKB-KW"/>
</dbReference>
<name>A0A1H4IHL8_9NOCA</name>
<accession>A0A1H4IHL8</accession>
<evidence type="ECO:0000259" key="2">
    <source>
        <dbReference type="Pfam" id="PF06250"/>
    </source>
</evidence>
<dbReference type="GO" id="GO:0003676">
    <property type="term" value="F:nucleic acid binding"/>
    <property type="evidence" value="ECO:0007669"/>
    <property type="project" value="InterPro"/>
</dbReference>
<feature type="region of interest" description="Disordered" evidence="1">
    <location>
        <begin position="335"/>
        <end position="358"/>
    </location>
</feature>
<sequence>MSSPVPTDYSATLESIKRLVHEARYIAQRRVNTELLRLYWQIGATIIERQKTAPWGSKVLSRLSADLRTEFPNAKGFSPANLKYMRRFAEAWPDQEAIGQRPVGQLPWGHVIELLEKLDDAELRDWYSAKDIAHGWSRPVLAHQIKTRLHLREGAAPSNFPHALERTDSELAQQITKDPFTLEFLAIDGDAAERQLEDRLVERIIDTLRELGPGFAFVGRQVHFDVEGDEFFVDLLFFHVEQLRYVVIELKTTKFDPRDAGQLGFYVALVEDRLRRPQHQPTVGMLLVADKNESVVRYALAGTTQPIAVSRYDLSPAEQAALPAEDALTRAVALEFDDHTPQPTQPHRKQTSRSGSGG</sequence>
<proteinExistence type="predicted"/>
<evidence type="ECO:0000313" key="4">
    <source>
        <dbReference type="EMBL" id="SEB33609.1"/>
    </source>
</evidence>
<keyword evidence="4" id="KW-0255">Endonuclease</keyword>
<dbReference type="PANTHER" id="PTHR30547:SF0">
    <property type="entry name" value="BLR8175 PROTEIN"/>
    <property type="match status" value="1"/>
</dbReference>